<name>A0A7S1X6U6_9CHLO</name>
<proteinExistence type="predicted"/>
<dbReference type="AlphaFoldDB" id="A0A7S1X6U6"/>
<accession>A0A7S1X6U6</accession>
<organism evidence="1">
    <name type="scientific">Tetraselmis chuii</name>
    <dbReference type="NCBI Taxonomy" id="63592"/>
    <lineage>
        <taxon>Eukaryota</taxon>
        <taxon>Viridiplantae</taxon>
        <taxon>Chlorophyta</taxon>
        <taxon>core chlorophytes</taxon>
        <taxon>Chlorodendrophyceae</taxon>
        <taxon>Chlorodendrales</taxon>
        <taxon>Chlorodendraceae</taxon>
        <taxon>Tetraselmis</taxon>
    </lineage>
</organism>
<dbReference type="EMBL" id="HBGG01027379">
    <property type="protein sequence ID" value="CAD9211863.1"/>
    <property type="molecule type" value="Transcribed_RNA"/>
</dbReference>
<reference evidence="1" key="1">
    <citation type="submission" date="2021-01" db="EMBL/GenBank/DDBJ databases">
        <authorList>
            <person name="Corre E."/>
            <person name="Pelletier E."/>
            <person name="Niang G."/>
            <person name="Scheremetjew M."/>
            <person name="Finn R."/>
            <person name="Kale V."/>
            <person name="Holt S."/>
            <person name="Cochrane G."/>
            <person name="Meng A."/>
            <person name="Brown T."/>
            <person name="Cohen L."/>
        </authorList>
    </citation>
    <scope>NUCLEOTIDE SEQUENCE</scope>
    <source>
        <strain evidence="1">PLY429</strain>
    </source>
</reference>
<sequence>MAVALLPGTSVVTVPARSQRIVALLTSKSALERSSWRLAFAVGVDGTCPSPLPPNPSVPEASIGNSERWAIAKRAPSQLAELFAPSSLCFRCDNSGTGKRQHNGVVRSSVIPNAGLGVAPR</sequence>
<gene>
    <name evidence="1" type="ORF">TCHU04912_LOCUS14102</name>
</gene>
<evidence type="ECO:0000313" key="1">
    <source>
        <dbReference type="EMBL" id="CAD9211863.1"/>
    </source>
</evidence>
<protein>
    <submittedName>
        <fullName evidence="1">Uncharacterized protein</fullName>
    </submittedName>
</protein>